<gene>
    <name evidence="2" type="ORF">AAH949_08875</name>
</gene>
<feature type="transmembrane region" description="Helical" evidence="1">
    <location>
        <begin position="12"/>
        <end position="33"/>
    </location>
</feature>
<feature type="transmembrane region" description="Helical" evidence="1">
    <location>
        <begin position="39"/>
        <end position="57"/>
    </location>
</feature>
<protein>
    <submittedName>
        <fullName evidence="2">Uncharacterized protein</fullName>
    </submittedName>
</protein>
<accession>A0AAU7E6Q2</accession>
<feature type="transmembrane region" description="Helical" evidence="1">
    <location>
        <begin position="69"/>
        <end position="89"/>
    </location>
</feature>
<feature type="transmembrane region" description="Helical" evidence="1">
    <location>
        <begin position="255"/>
        <end position="273"/>
    </location>
</feature>
<dbReference type="RefSeq" id="WP_348518539.1">
    <property type="nucleotide sequence ID" value="NZ_CP155620.1"/>
</dbReference>
<evidence type="ECO:0000256" key="1">
    <source>
        <dbReference type="SAM" id="Phobius"/>
    </source>
</evidence>
<keyword evidence="1" id="KW-0812">Transmembrane</keyword>
<dbReference type="EMBL" id="CP155620">
    <property type="protein sequence ID" value="XBJ29175.1"/>
    <property type="molecule type" value="Genomic_DNA"/>
</dbReference>
<feature type="transmembrane region" description="Helical" evidence="1">
    <location>
        <begin position="340"/>
        <end position="359"/>
    </location>
</feature>
<evidence type="ECO:0000313" key="2">
    <source>
        <dbReference type="EMBL" id="XBJ29175.1"/>
    </source>
</evidence>
<reference evidence="2" key="1">
    <citation type="submission" date="2024-05" db="EMBL/GenBank/DDBJ databases">
        <title>Campylobacter coli isolated from environmental waters in Slovenia.</title>
        <authorList>
            <person name="Zautner A.E."/>
            <person name="Bunk B."/>
            <person name="Riedel T."/>
            <person name="Sproeer C."/>
        </authorList>
    </citation>
    <scope>NUCLEOTIDE SEQUENCE</scope>
    <source>
        <strain evidence="2">CCS1377</strain>
    </source>
</reference>
<dbReference type="AlphaFoldDB" id="A0AAU7E6Q2"/>
<feature type="transmembrane region" description="Helical" evidence="1">
    <location>
        <begin position="279"/>
        <end position="296"/>
    </location>
</feature>
<sequence length="369" mass="42652">MPDNTQKYIKFIKMAALSSIGLYLLAFFVGIAWDFILSMLLGLASLMSFLVAIYGVTKHSSAKDLFANLFIIACIVIVFVTFFIMELGLADIKYFAPHTIMLLFMFACAIFIPFKNLHYELARVSSQKTFIYAFWYYPIAIFLLIAFSFFARIRYEIMYRLEFVALSLLFISAIFYIVAWSKVKELSYELKEIKEYQTYKGNLAFVKILFALVGILFVCNALPIFRYYLGIFVFPIEIAGLIACVLFAKNTKKWLLVLYWILSFLPPILIAYYGLHFEWFSVLANIATILFFLHLSKITQVEPFKIIAYIYAGLLFINIVLAIMLWDIKPMLSSPIAFELAILRELLVGVLFILGTLMMKKDKMSFLKM</sequence>
<feature type="transmembrane region" description="Helical" evidence="1">
    <location>
        <begin position="231"/>
        <end position="248"/>
    </location>
</feature>
<feature type="transmembrane region" description="Helical" evidence="1">
    <location>
        <begin position="129"/>
        <end position="151"/>
    </location>
</feature>
<feature type="transmembrane region" description="Helical" evidence="1">
    <location>
        <begin position="308"/>
        <end position="328"/>
    </location>
</feature>
<feature type="transmembrane region" description="Helical" evidence="1">
    <location>
        <begin position="163"/>
        <end position="183"/>
    </location>
</feature>
<name>A0AAU7E6Q2_9BACT</name>
<feature type="transmembrane region" description="Helical" evidence="1">
    <location>
        <begin position="95"/>
        <end position="117"/>
    </location>
</feature>
<feature type="transmembrane region" description="Helical" evidence="1">
    <location>
        <begin position="204"/>
        <end position="225"/>
    </location>
</feature>
<keyword evidence="1" id="KW-1133">Transmembrane helix</keyword>
<organism evidence="2">
    <name type="scientific">Campylobacter sp. CCS1377</name>
    <dbReference type="NCBI Taxonomy" id="3158229"/>
    <lineage>
        <taxon>Bacteria</taxon>
        <taxon>Pseudomonadati</taxon>
        <taxon>Campylobacterota</taxon>
        <taxon>Epsilonproteobacteria</taxon>
        <taxon>Campylobacterales</taxon>
        <taxon>Campylobacteraceae</taxon>
        <taxon>Campylobacter</taxon>
    </lineage>
</organism>
<proteinExistence type="predicted"/>
<keyword evidence="1" id="KW-0472">Membrane</keyword>